<dbReference type="InterPro" id="IPR016024">
    <property type="entry name" value="ARM-type_fold"/>
</dbReference>
<proteinExistence type="inferred from homology"/>
<dbReference type="GO" id="GO:0051017">
    <property type="term" value="P:actin filament bundle assembly"/>
    <property type="evidence" value="ECO:0007669"/>
    <property type="project" value="TreeGrafter"/>
</dbReference>
<dbReference type="PROSITE" id="PS51232">
    <property type="entry name" value="GBD_FH3"/>
    <property type="match status" value="1"/>
</dbReference>
<dbReference type="GeneID" id="28988993"/>
<dbReference type="STRING" id="763407.A0A162XXC3"/>
<comment type="similarity">
    <text evidence="1">Belongs to the formin homology family. BNI1 subfamily.</text>
</comment>
<evidence type="ECO:0000313" key="3">
    <source>
        <dbReference type="EMBL" id="OAD77065.1"/>
    </source>
</evidence>
<dbReference type="GO" id="GO:0032153">
    <property type="term" value="C:cell division site"/>
    <property type="evidence" value="ECO:0007669"/>
    <property type="project" value="TreeGrafter"/>
</dbReference>
<evidence type="ECO:0000256" key="1">
    <source>
        <dbReference type="ARBA" id="ARBA00037935"/>
    </source>
</evidence>
<dbReference type="PANTHER" id="PTHR47102">
    <property type="entry name" value="PROTEIN BNI1"/>
    <property type="match status" value="1"/>
</dbReference>
<dbReference type="EMBL" id="KV440975">
    <property type="protein sequence ID" value="OAD77065.1"/>
    <property type="molecule type" value="Genomic_DNA"/>
</dbReference>
<dbReference type="InParanoid" id="A0A162XXC3"/>
<evidence type="ECO:0000313" key="4">
    <source>
        <dbReference type="Proteomes" id="UP000077315"/>
    </source>
</evidence>
<sequence length="229" mass="26316">MPPSSHDNSQVDRSSPNYFIRKFMEPDMRGVTPSLVAHLEVNLRSRPIDWVVKFIDLEGVRAVIGGLKYVNHKPDEERKELLLDIEVEITKCIKVLLNTRWGIRETIGHPTYIHSIVYSLVCPHWQTRKFICDMLFFLCHCELPKGHEQVLKGFESLSAHRKDLGIFDGWMKDLEKTVDGRGKLGSLVGANDDFKRLGVYNAPDNHLMEYAVRISVLVNDPLNKGYNKM</sequence>
<feature type="domain" description="GBD/FH3" evidence="2">
    <location>
        <begin position="1"/>
        <end position="229"/>
    </location>
</feature>
<reference evidence="4" key="1">
    <citation type="submission" date="2015-06" db="EMBL/GenBank/DDBJ databases">
        <title>Expansion of signal transduction pathways in fungi by whole-genome duplication.</title>
        <authorList>
            <consortium name="DOE Joint Genome Institute"/>
            <person name="Corrochano L.M."/>
            <person name="Kuo A."/>
            <person name="Marcet-Houben M."/>
            <person name="Polaino S."/>
            <person name="Salamov A."/>
            <person name="Villalobos J.M."/>
            <person name="Alvarez M.I."/>
            <person name="Avalos J."/>
            <person name="Benito E.P."/>
            <person name="Benoit I."/>
            <person name="Burger G."/>
            <person name="Camino L.P."/>
            <person name="Canovas D."/>
            <person name="Cerda-Olmedo E."/>
            <person name="Cheng J.-F."/>
            <person name="Dominguez A."/>
            <person name="Elias M."/>
            <person name="Eslava A.P."/>
            <person name="Glaser F."/>
            <person name="Grimwood J."/>
            <person name="Gutierrez G."/>
            <person name="Heitman J."/>
            <person name="Henrissat B."/>
            <person name="Iturriaga E.A."/>
            <person name="Lang B.F."/>
            <person name="Lavin J.L."/>
            <person name="Lee S."/>
            <person name="Li W."/>
            <person name="Lindquist E."/>
            <person name="Lopez-Garcia S."/>
            <person name="Luque E.M."/>
            <person name="Marcos A.T."/>
            <person name="Martin J."/>
            <person name="McCluskey K."/>
            <person name="Medina H.R."/>
            <person name="Miralles-Duran A."/>
            <person name="Miyazaki A."/>
            <person name="Munoz-Torres E."/>
            <person name="Oguiza J.A."/>
            <person name="Ohm R."/>
            <person name="Olmedo M."/>
            <person name="Orejas M."/>
            <person name="Ortiz-Castellanos L."/>
            <person name="Pisabarro A.G."/>
            <person name="Rodriguez-Romero J."/>
            <person name="Ruiz-Herrera J."/>
            <person name="Ruiz-Vazquez R."/>
            <person name="Sanz C."/>
            <person name="Schackwitz W."/>
            <person name="Schmutz J."/>
            <person name="Shahriari M."/>
            <person name="Shelest E."/>
            <person name="Silva-Franco F."/>
            <person name="Soanes D."/>
            <person name="Syed K."/>
            <person name="Tagua V.G."/>
            <person name="Talbot N.J."/>
            <person name="Thon M."/>
            <person name="De vries R.P."/>
            <person name="Wiebenga A."/>
            <person name="Yadav J.S."/>
            <person name="Braun E.L."/>
            <person name="Baker S."/>
            <person name="Garre V."/>
            <person name="Horwitz B."/>
            <person name="Torres-Martinez S."/>
            <person name="Idnurm A."/>
            <person name="Herrera-Estrella A."/>
            <person name="Gabaldon T."/>
            <person name="Grigoriev I.V."/>
        </authorList>
    </citation>
    <scope>NUCLEOTIDE SEQUENCE [LARGE SCALE GENOMIC DNA]</scope>
    <source>
        <strain evidence="4">NRRL 1555(-)</strain>
    </source>
</reference>
<dbReference type="InterPro" id="IPR011989">
    <property type="entry name" value="ARM-like"/>
</dbReference>
<dbReference type="GO" id="GO:0051016">
    <property type="term" value="P:barbed-end actin filament capping"/>
    <property type="evidence" value="ECO:0007669"/>
    <property type="project" value="TreeGrafter"/>
</dbReference>
<dbReference type="OrthoDB" id="1104827at2759"/>
<dbReference type="GO" id="GO:0003779">
    <property type="term" value="F:actin binding"/>
    <property type="evidence" value="ECO:0007669"/>
    <property type="project" value="InterPro"/>
</dbReference>
<dbReference type="InterPro" id="IPR014768">
    <property type="entry name" value="GBD/FH3_dom"/>
</dbReference>
<dbReference type="RefSeq" id="XP_018295105.1">
    <property type="nucleotide sequence ID" value="XM_018428087.1"/>
</dbReference>
<accession>A0A162XXC3</accession>
<evidence type="ECO:0000259" key="2">
    <source>
        <dbReference type="PROSITE" id="PS51232"/>
    </source>
</evidence>
<organism evidence="3 4">
    <name type="scientific">Phycomyces blakesleeanus (strain ATCC 8743b / DSM 1359 / FGSC 10004 / NBRC 33097 / NRRL 1555)</name>
    <dbReference type="NCBI Taxonomy" id="763407"/>
    <lineage>
        <taxon>Eukaryota</taxon>
        <taxon>Fungi</taxon>
        <taxon>Fungi incertae sedis</taxon>
        <taxon>Mucoromycota</taxon>
        <taxon>Mucoromycotina</taxon>
        <taxon>Mucoromycetes</taxon>
        <taxon>Mucorales</taxon>
        <taxon>Phycomycetaceae</taxon>
        <taxon>Phycomyces</taxon>
    </lineage>
</organism>
<dbReference type="GO" id="GO:0043332">
    <property type="term" value="C:mating projection tip"/>
    <property type="evidence" value="ECO:0007669"/>
    <property type="project" value="TreeGrafter"/>
</dbReference>
<dbReference type="VEuPathDB" id="FungiDB:PHYBLDRAFT_109013"/>
<keyword evidence="4" id="KW-1185">Reference proteome</keyword>
<gene>
    <name evidence="3" type="ORF">PHYBLDRAFT_109013</name>
</gene>
<dbReference type="AlphaFoldDB" id="A0A162XXC3"/>
<name>A0A162XXC3_PHYB8</name>
<dbReference type="InterPro" id="IPR010473">
    <property type="entry name" value="GTPase-bd"/>
</dbReference>
<dbReference type="InterPro" id="IPR051661">
    <property type="entry name" value="Actin_filament_regulator"/>
</dbReference>
<protein>
    <recommendedName>
        <fullName evidence="2">GBD/FH3 domain-containing protein</fullName>
    </recommendedName>
</protein>
<dbReference type="Gene3D" id="1.25.10.10">
    <property type="entry name" value="Leucine-rich Repeat Variant"/>
    <property type="match status" value="1"/>
</dbReference>
<dbReference type="SUPFAM" id="SSF48371">
    <property type="entry name" value="ARM repeat"/>
    <property type="match status" value="1"/>
</dbReference>
<dbReference type="GO" id="GO:0031267">
    <property type="term" value="F:small GTPase binding"/>
    <property type="evidence" value="ECO:0007669"/>
    <property type="project" value="InterPro"/>
</dbReference>
<dbReference type="GO" id="GO:1903475">
    <property type="term" value="P:mitotic actomyosin contractile ring assembly"/>
    <property type="evidence" value="ECO:0007669"/>
    <property type="project" value="TreeGrafter"/>
</dbReference>
<dbReference type="PANTHER" id="PTHR47102:SF2">
    <property type="entry name" value="PROTEIN BNI1"/>
    <property type="match status" value="1"/>
</dbReference>
<dbReference type="SMART" id="SM01140">
    <property type="entry name" value="Drf_GBD"/>
    <property type="match status" value="1"/>
</dbReference>
<dbReference type="Pfam" id="PF06371">
    <property type="entry name" value="Drf_GBD"/>
    <property type="match status" value="1"/>
</dbReference>
<dbReference type="Proteomes" id="UP000077315">
    <property type="component" value="Unassembled WGS sequence"/>
</dbReference>